<dbReference type="AlphaFoldDB" id="N0B791"/>
<comment type="catalytic activity">
    <reaction evidence="9">
        <text>S-methyl-5'-thioadenosine + phosphate = 5-(methylsulfanyl)-alpha-D-ribose 1-phosphate + adenine</text>
        <dbReference type="Rhea" id="RHEA:11852"/>
        <dbReference type="ChEBI" id="CHEBI:16708"/>
        <dbReference type="ChEBI" id="CHEBI:17509"/>
        <dbReference type="ChEBI" id="CHEBI:43474"/>
        <dbReference type="ChEBI" id="CHEBI:58533"/>
        <dbReference type="EC" id="2.4.2.28"/>
    </reaction>
    <physiologicalReaction direction="left-to-right" evidence="9">
        <dbReference type="Rhea" id="RHEA:11853"/>
    </physiologicalReaction>
</comment>
<dbReference type="eggNOG" id="COG1496">
    <property type="taxonomic scope" value="Bacteria"/>
</dbReference>
<dbReference type="GO" id="GO:0016787">
    <property type="term" value="F:hydrolase activity"/>
    <property type="evidence" value="ECO:0007669"/>
    <property type="project" value="UniProtKB-KW"/>
</dbReference>
<evidence type="ECO:0000313" key="12">
    <source>
        <dbReference type="Proteomes" id="UP000005952"/>
    </source>
</evidence>
<evidence type="ECO:0000256" key="10">
    <source>
        <dbReference type="RuleBase" id="RU361274"/>
    </source>
</evidence>
<reference evidence="11 12" key="1">
    <citation type="journal article" date="2013" name="Genome Announc.">
        <title>Genome sequences for three denitrifying bacterial strains isolated from a uranium- and nitrate-contaminated subsurface environment.</title>
        <authorList>
            <person name="Venkatramanan R."/>
            <person name="Prakash O."/>
            <person name="Woyke T."/>
            <person name="Chain P."/>
            <person name="Goodwin L.A."/>
            <person name="Watson D."/>
            <person name="Brooks S."/>
            <person name="Kostka J.E."/>
            <person name="Green S.J."/>
        </authorList>
    </citation>
    <scope>NUCLEOTIDE SEQUENCE [LARGE SCALE GENOMIC DNA]</scope>
    <source>
        <strain evidence="11 12">1NES1</strain>
    </source>
</reference>
<keyword evidence="4" id="KW-0479">Metal-binding</keyword>
<sequence length="257" mass="27694">MLSPLVAENLKALSGIRHGFFTRQGGVSRGLYASLNCGLGSNDDAENVLENRRRIADHLGGTGGAVATLYQEHSTTAREVTSLPSLDALPHADAVVSATPGLVVGVLTADCAPILLADANARVVAAAHAGWRGALNGIVESAIAEMERLGARRDRIRAAVGPCIGQEAYEVGPEFEAEFLEPDPANRDFFSRRSETERPHFDLSGFVLRRLHAARIEHATSLATCTCENESLFFSYRRKTRLKEPDYGRQISAIVVA</sequence>
<dbReference type="NCBIfam" id="TIGR00726">
    <property type="entry name" value="peptidoglycan editing factor PgeF"/>
    <property type="match status" value="1"/>
</dbReference>
<accession>N0B791</accession>
<evidence type="ECO:0000256" key="7">
    <source>
        <dbReference type="ARBA" id="ARBA00047989"/>
    </source>
</evidence>
<dbReference type="InterPro" id="IPR003730">
    <property type="entry name" value="Cu_polyphenol_OxRdtase"/>
</dbReference>
<keyword evidence="5" id="KW-0378">Hydrolase</keyword>
<comment type="catalytic activity">
    <reaction evidence="8">
        <text>adenosine + phosphate = alpha-D-ribose 1-phosphate + adenine</text>
        <dbReference type="Rhea" id="RHEA:27642"/>
        <dbReference type="ChEBI" id="CHEBI:16335"/>
        <dbReference type="ChEBI" id="CHEBI:16708"/>
        <dbReference type="ChEBI" id="CHEBI:43474"/>
        <dbReference type="ChEBI" id="CHEBI:57720"/>
        <dbReference type="EC" id="2.4.2.1"/>
    </reaction>
    <physiologicalReaction direction="left-to-right" evidence="8">
        <dbReference type="Rhea" id="RHEA:27643"/>
    </physiologicalReaction>
</comment>
<dbReference type="InterPro" id="IPR038371">
    <property type="entry name" value="Cu_polyphenol_OxRdtase_sf"/>
</dbReference>
<protein>
    <recommendedName>
        <fullName evidence="10">Purine nucleoside phosphorylase</fullName>
    </recommendedName>
</protein>
<evidence type="ECO:0000256" key="9">
    <source>
        <dbReference type="ARBA" id="ARBA00049893"/>
    </source>
</evidence>
<name>N0B791_9HYPH</name>
<dbReference type="PANTHER" id="PTHR30616:SF2">
    <property type="entry name" value="PURINE NUCLEOSIDE PHOSPHORYLASE LACC1"/>
    <property type="match status" value="1"/>
</dbReference>
<keyword evidence="6" id="KW-0862">Zinc</keyword>
<proteinExistence type="inferred from homology"/>
<dbReference type="KEGG" id="hdt:HYPDE_36133"/>
<evidence type="ECO:0000256" key="2">
    <source>
        <dbReference type="ARBA" id="ARBA00007353"/>
    </source>
</evidence>
<dbReference type="SUPFAM" id="SSF64438">
    <property type="entry name" value="CNF1/YfiH-like putative cysteine hydrolases"/>
    <property type="match status" value="1"/>
</dbReference>
<dbReference type="InterPro" id="IPR011324">
    <property type="entry name" value="Cytotoxic_necrot_fac-like_cat"/>
</dbReference>
<gene>
    <name evidence="11" type="ORF">HYPDE_36133</name>
</gene>
<evidence type="ECO:0000256" key="6">
    <source>
        <dbReference type="ARBA" id="ARBA00022833"/>
    </source>
</evidence>
<organism evidence="11 12">
    <name type="scientific">Hyphomicrobium denitrificans 1NES1</name>
    <dbReference type="NCBI Taxonomy" id="670307"/>
    <lineage>
        <taxon>Bacteria</taxon>
        <taxon>Pseudomonadati</taxon>
        <taxon>Pseudomonadota</taxon>
        <taxon>Alphaproteobacteria</taxon>
        <taxon>Hyphomicrobiales</taxon>
        <taxon>Hyphomicrobiaceae</taxon>
        <taxon>Hyphomicrobium</taxon>
    </lineage>
</organism>
<dbReference type="HOGENOM" id="CLU_065784_2_0_5"/>
<dbReference type="EMBL" id="CP005587">
    <property type="protein sequence ID" value="AGK58898.1"/>
    <property type="molecule type" value="Genomic_DNA"/>
</dbReference>
<dbReference type="OrthoDB" id="4279at2"/>
<evidence type="ECO:0000256" key="3">
    <source>
        <dbReference type="ARBA" id="ARBA00022679"/>
    </source>
</evidence>
<keyword evidence="12" id="KW-1185">Reference proteome</keyword>
<dbReference type="GO" id="GO:0005507">
    <property type="term" value="F:copper ion binding"/>
    <property type="evidence" value="ECO:0007669"/>
    <property type="project" value="TreeGrafter"/>
</dbReference>
<evidence type="ECO:0000256" key="8">
    <source>
        <dbReference type="ARBA" id="ARBA00048968"/>
    </source>
</evidence>
<dbReference type="GO" id="GO:0017061">
    <property type="term" value="F:S-methyl-5-thioadenosine phosphorylase activity"/>
    <property type="evidence" value="ECO:0007669"/>
    <property type="project" value="UniProtKB-EC"/>
</dbReference>
<dbReference type="STRING" id="670307.HYPDE_36133"/>
<evidence type="ECO:0000256" key="5">
    <source>
        <dbReference type="ARBA" id="ARBA00022801"/>
    </source>
</evidence>
<keyword evidence="3" id="KW-0808">Transferase</keyword>
<evidence type="ECO:0000313" key="11">
    <source>
        <dbReference type="EMBL" id="AGK58898.1"/>
    </source>
</evidence>
<dbReference type="Proteomes" id="UP000005952">
    <property type="component" value="Chromosome"/>
</dbReference>
<evidence type="ECO:0000256" key="4">
    <source>
        <dbReference type="ARBA" id="ARBA00022723"/>
    </source>
</evidence>
<dbReference type="CDD" id="cd16833">
    <property type="entry name" value="YfiH"/>
    <property type="match status" value="1"/>
</dbReference>
<dbReference type="PANTHER" id="PTHR30616">
    <property type="entry name" value="UNCHARACTERIZED PROTEIN YFIH"/>
    <property type="match status" value="1"/>
</dbReference>
<dbReference type="RefSeq" id="WP_015598915.1">
    <property type="nucleotide sequence ID" value="NC_021172.1"/>
</dbReference>
<dbReference type="Pfam" id="PF02578">
    <property type="entry name" value="Cu-oxidase_4"/>
    <property type="match status" value="1"/>
</dbReference>
<comment type="catalytic activity">
    <reaction evidence="7">
        <text>adenosine + H2O + H(+) = inosine + NH4(+)</text>
        <dbReference type="Rhea" id="RHEA:24408"/>
        <dbReference type="ChEBI" id="CHEBI:15377"/>
        <dbReference type="ChEBI" id="CHEBI:15378"/>
        <dbReference type="ChEBI" id="CHEBI:16335"/>
        <dbReference type="ChEBI" id="CHEBI:17596"/>
        <dbReference type="ChEBI" id="CHEBI:28938"/>
        <dbReference type="EC" id="3.5.4.4"/>
    </reaction>
    <physiologicalReaction direction="left-to-right" evidence="7">
        <dbReference type="Rhea" id="RHEA:24409"/>
    </physiologicalReaction>
</comment>
<comment type="catalytic activity">
    <reaction evidence="1">
        <text>inosine + phosphate = alpha-D-ribose 1-phosphate + hypoxanthine</text>
        <dbReference type="Rhea" id="RHEA:27646"/>
        <dbReference type="ChEBI" id="CHEBI:17368"/>
        <dbReference type="ChEBI" id="CHEBI:17596"/>
        <dbReference type="ChEBI" id="CHEBI:43474"/>
        <dbReference type="ChEBI" id="CHEBI:57720"/>
        <dbReference type="EC" id="2.4.2.1"/>
    </reaction>
    <physiologicalReaction direction="left-to-right" evidence="1">
        <dbReference type="Rhea" id="RHEA:27647"/>
    </physiologicalReaction>
</comment>
<comment type="similarity">
    <text evidence="2 10">Belongs to the purine nucleoside phosphorylase YfiH/LACC1 family.</text>
</comment>
<evidence type="ECO:0000256" key="1">
    <source>
        <dbReference type="ARBA" id="ARBA00000553"/>
    </source>
</evidence>
<dbReference type="Gene3D" id="3.60.140.10">
    <property type="entry name" value="CNF1/YfiH-like putative cysteine hydrolases"/>
    <property type="match status" value="1"/>
</dbReference>